<evidence type="ECO:0000313" key="2">
    <source>
        <dbReference type="EMBL" id="KDQ56500.1"/>
    </source>
</evidence>
<feature type="chain" id="PRO_5001643419" evidence="1">
    <location>
        <begin position="21"/>
        <end position="128"/>
    </location>
</feature>
<dbReference type="Proteomes" id="UP000027265">
    <property type="component" value="Unassembled WGS sequence"/>
</dbReference>
<evidence type="ECO:0000256" key="1">
    <source>
        <dbReference type="SAM" id="SignalP"/>
    </source>
</evidence>
<dbReference type="EMBL" id="KL197722">
    <property type="protein sequence ID" value="KDQ56500.1"/>
    <property type="molecule type" value="Genomic_DNA"/>
</dbReference>
<protein>
    <submittedName>
        <fullName evidence="2">Uncharacterized protein</fullName>
    </submittedName>
</protein>
<organism evidence="2 3">
    <name type="scientific">Jaapia argillacea MUCL 33604</name>
    <dbReference type="NCBI Taxonomy" id="933084"/>
    <lineage>
        <taxon>Eukaryota</taxon>
        <taxon>Fungi</taxon>
        <taxon>Dikarya</taxon>
        <taxon>Basidiomycota</taxon>
        <taxon>Agaricomycotina</taxon>
        <taxon>Agaricomycetes</taxon>
        <taxon>Agaricomycetidae</taxon>
        <taxon>Jaapiales</taxon>
        <taxon>Jaapiaceae</taxon>
        <taxon>Jaapia</taxon>
    </lineage>
</organism>
<name>A0A067PRP4_9AGAM</name>
<gene>
    <name evidence="2" type="ORF">JAAARDRAFT_70755</name>
</gene>
<reference evidence="3" key="1">
    <citation type="journal article" date="2014" name="Proc. Natl. Acad. Sci. U.S.A.">
        <title>Extensive sampling of basidiomycete genomes demonstrates inadequacy of the white-rot/brown-rot paradigm for wood decay fungi.</title>
        <authorList>
            <person name="Riley R."/>
            <person name="Salamov A.A."/>
            <person name="Brown D.W."/>
            <person name="Nagy L.G."/>
            <person name="Floudas D."/>
            <person name="Held B.W."/>
            <person name="Levasseur A."/>
            <person name="Lombard V."/>
            <person name="Morin E."/>
            <person name="Otillar R."/>
            <person name="Lindquist E.A."/>
            <person name="Sun H."/>
            <person name="LaButti K.M."/>
            <person name="Schmutz J."/>
            <person name="Jabbour D."/>
            <person name="Luo H."/>
            <person name="Baker S.E."/>
            <person name="Pisabarro A.G."/>
            <person name="Walton J.D."/>
            <person name="Blanchette R.A."/>
            <person name="Henrissat B."/>
            <person name="Martin F."/>
            <person name="Cullen D."/>
            <person name="Hibbett D.S."/>
            <person name="Grigoriev I.V."/>
        </authorList>
    </citation>
    <scope>NUCLEOTIDE SEQUENCE [LARGE SCALE GENOMIC DNA]</scope>
    <source>
        <strain evidence="3">MUCL 33604</strain>
    </source>
</reference>
<sequence>MSAVILLSLAIAYSFNSIHPIQDIPALFSHPLLFAVSLNTNLPRALVLPPKPTTWSEAGSRGAVLRIRATRAPRYLFLLVNKHGIDSHHNSQIDKLRNKVVVVMTGVLGIGLEHGGQRVPLLPGSLNG</sequence>
<accession>A0A067PRP4</accession>
<evidence type="ECO:0000313" key="3">
    <source>
        <dbReference type="Proteomes" id="UP000027265"/>
    </source>
</evidence>
<dbReference type="AlphaFoldDB" id="A0A067PRP4"/>
<proteinExistence type="predicted"/>
<feature type="non-terminal residue" evidence="2">
    <location>
        <position position="128"/>
    </location>
</feature>
<feature type="signal peptide" evidence="1">
    <location>
        <begin position="1"/>
        <end position="20"/>
    </location>
</feature>
<dbReference type="InParanoid" id="A0A067PRP4"/>
<dbReference type="HOGENOM" id="CLU_1964777_0_0_1"/>
<keyword evidence="1" id="KW-0732">Signal</keyword>
<keyword evidence="3" id="KW-1185">Reference proteome</keyword>